<proteinExistence type="predicted"/>
<dbReference type="InterPro" id="IPR001173">
    <property type="entry name" value="Glyco_trans_2-like"/>
</dbReference>
<feature type="domain" description="Glycosyltransferase 2-like" evidence="1">
    <location>
        <begin position="6"/>
        <end position="170"/>
    </location>
</feature>
<dbReference type="CDD" id="cd00761">
    <property type="entry name" value="Glyco_tranf_GTA_type"/>
    <property type="match status" value="1"/>
</dbReference>
<organism evidence="2 3">
    <name type="scientific">Chryseosolibacter indicus</name>
    <dbReference type="NCBI Taxonomy" id="2782351"/>
    <lineage>
        <taxon>Bacteria</taxon>
        <taxon>Pseudomonadati</taxon>
        <taxon>Bacteroidota</taxon>
        <taxon>Cytophagia</taxon>
        <taxon>Cytophagales</taxon>
        <taxon>Chryseotaleaceae</taxon>
        <taxon>Chryseosolibacter</taxon>
    </lineage>
</organism>
<reference evidence="2 3" key="1">
    <citation type="submission" date="2021-05" db="EMBL/GenBank/DDBJ databases">
        <title>A Polyphasic approach of four new species of the genus Ohtaekwangia: Ohtaekwangia histidinii sp. nov., Ohtaekwangia cretensis sp. nov., Ohtaekwangia indiensis sp. nov., Ohtaekwangia reichenbachii sp. nov. from diverse environment.</title>
        <authorList>
            <person name="Octaviana S."/>
        </authorList>
    </citation>
    <scope>NUCLEOTIDE SEQUENCE [LARGE SCALE GENOMIC DNA]</scope>
    <source>
        <strain evidence="2 3">PWU20</strain>
    </source>
</reference>
<sequence>MNFSASVIIPTYNGANKIKNLLKSLTQQSLKNFEVIVVIDGSTDSTLEVVRCFDGAFSNLKVLSQENGGRSVVRNRGAKEAAASVLIFYDDDMIPARDSIQKHCEFNNSCMGLVCGDQAEIYDPKNSDIQNYKIGLTKKWTDKYKEGLNRMDLQNLFFSASNCSVKKELFFRLGGFDERLTDAEDFDFAFRAIENNIDVYYDKSNKAVHNDFITARSYVKRQRQYVAANKKLLLIHPDRKGKVYTKANFFKRIIYWFFASSHLIRLIDARNILMCLPKWFRYRIYNIIIQSLSYEYPNVPI</sequence>
<dbReference type="InterPro" id="IPR029044">
    <property type="entry name" value="Nucleotide-diphossugar_trans"/>
</dbReference>
<gene>
    <name evidence="2" type="ORF">KK060_02025</name>
</gene>
<name>A0ABS5VMN5_9BACT</name>
<evidence type="ECO:0000313" key="2">
    <source>
        <dbReference type="EMBL" id="MBT1702037.1"/>
    </source>
</evidence>
<dbReference type="EMBL" id="JAHESD010000003">
    <property type="protein sequence ID" value="MBT1702037.1"/>
    <property type="molecule type" value="Genomic_DNA"/>
</dbReference>
<accession>A0ABS5VMN5</accession>
<evidence type="ECO:0000313" key="3">
    <source>
        <dbReference type="Proteomes" id="UP000772618"/>
    </source>
</evidence>
<dbReference type="SUPFAM" id="SSF53448">
    <property type="entry name" value="Nucleotide-diphospho-sugar transferases"/>
    <property type="match status" value="1"/>
</dbReference>
<dbReference type="PANTHER" id="PTHR43685">
    <property type="entry name" value="GLYCOSYLTRANSFERASE"/>
    <property type="match status" value="1"/>
</dbReference>
<dbReference type="Pfam" id="PF00535">
    <property type="entry name" value="Glycos_transf_2"/>
    <property type="match status" value="1"/>
</dbReference>
<dbReference type="Proteomes" id="UP000772618">
    <property type="component" value="Unassembled WGS sequence"/>
</dbReference>
<protein>
    <submittedName>
        <fullName evidence="2">Glycosyltransferase family 2 protein</fullName>
    </submittedName>
</protein>
<comment type="caution">
    <text evidence="2">The sequence shown here is derived from an EMBL/GenBank/DDBJ whole genome shotgun (WGS) entry which is preliminary data.</text>
</comment>
<dbReference type="InterPro" id="IPR050834">
    <property type="entry name" value="Glycosyltransf_2"/>
</dbReference>
<dbReference type="Gene3D" id="3.90.550.10">
    <property type="entry name" value="Spore Coat Polysaccharide Biosynthesis Protein SpsA, Chain A"/>
    <property type="match status" value="1"/>
</dbReference>
<dbReference type="PANTHER" id="PTHR43685:SF3">
    <property type="entry name" value="SLR2126 PROTEIN"/>
    <property type="match status" value="1"/>
</dbReference>
<dbReference type="RefSeq" id="WP_254151732.1">
    <property type="nucleotide sequence ID" value="NZ_JAHESD010000003.1"/>
</dbReference>
<evidence type="ECO:0000259" key="1">
    <source>
        <dbReference type="Pfam" id="PF00535"/>
    </source>
</evidence>
<keyword evidence="3" id="KW-1185">Reference proteome</keyword>